<evidence type="ECO:0000313" key="5">
    <source>
        <dbReference type="EMBL" id="RFC61815.1"/>
    </source>
</evidence>
<dbReference type="SMART" id="SM00922">
    <property type="entry name" value="MR_MLE"/>
    <property type="match status" value="1"/>
</dbReference>
<dbReference type="InterPro" id="IPR013342">
    <property type="entry name" value="Mandelate_racemase_C"/>
</dbReference>
<gene>
    <name evidence="5" type="ORF">DYI37_19190</name>
</gene>
<evidence type="ECO:0000259" key="4">
    <source>
        <dbReference type="SMART" id="SM00922"/>
    </source>
</evidence>
<reference evidence="5 6" key="1">
    <citation type="submission" date="2018-08" db="EMBL/GenBank/DDBJ databases">
        <title>Fulvimarina sp. 85, whole genome shotgun sequence.</title>
        <authorList>
            <person name="Tuo L."/>
        </authorList>
    </citation>
    <scope>NUCLEOTIDE SEQUENCE [LARGE SCALE GENOMIC DNA]</scope>
    <source>
        <strain evidence="5 6">85</strain>
    </source>
</reference>
<name>A0A371WXU7_9HYPH</name>
<dbReference type="InterPro" id="IPR013341">
    <property type="entry name" value="Mandelate_racemase_N_dom"/>
</dbReference>
<dbReference type="PROSITE" id="PS00908">
    <property type="entry name" value="MR_MLE_1"/>
    <property type="match status" value="1"/>
</dbReference>
<dbReference type="GO" id="GO:0016836">
    <property type="term" value="F:hydro-lyase activity"/>
    <property type="evidence" value="ECO:0007669"/>
    <property type="project" value="TreeGrafter"/>
</dbReference>
<dbReference type="InterPro" id="IPR018110">
    <property type="entry name" value="Mandel_Rmase/mucon_lact_enz_CS"/>
</dbReference>
<sequence>MKIVSIATHILDHELKTPFESASMRFDRRQHCLVEITCDDGTVGWGECLGPALPNAAIVRAYGGRLIGRDPLETEKLWQDLYSLFRDQGQRGLSVTALSGIDVALWDIKGKRFGVSVATLLGGRVRESVKAYATGSFRRDGVDRVTDNAEECAGHVAAGFHAVKIKIGFGVAEDLAVVQAVREAVGPDARLMVDANHGYDVLEAIELGQRAAEFDIDWLEEPVIPEQLSAYRAVRERQPIPIAGGETWHGRFGFKEPLETRAIDIVQPDLCGVGGFTEMRRVADMAALHGVRLVPHVWGTAVQIAASLQFCASLLPDPPRRNSIAPILEFDRTHNPFRQAIVKAPIEHVNGVVAVPEGPGIGIEIDRHAIEEFRLKDAR</sequence>
<evidence type="ECO:0000256" key="2">
    <source>
        <dbReference type="ARBA" id="ARBA00022723"/>
    </source>
</evidence>
<dbReference type="Pfam" id="PF13378">
    <property type="entry name" value="MR_MLE_C"/>
    <property type="match status" value="1"/>
</dbReference>
<dbReference type="PANTHER" id="PTHR13794">
    <property type="entry name" value="ENOLASE SUPERFAMILY, MANDELATE RACEMASE"/>
    <property type="match status" value="1"/>
</dbReference>
<comment type="cofactor">
    <cofactor evidence="1">
        <name>Mg(2+)</name>
        <dbReference type="ChEBI" id="CHEBI:18420"/>
    </cofactor>
</comment>
<dbReference type="SUPFAM" id="SSF54826">
    <property type="entry name" value="Enolase N-terminal domain-like"/>
    <property type="match status" value="1"/>
</dbReference>
<keyword evidence="3" id="KW-0460">Magnesium</keyword>
<keyword evidence="6" id="KW-1185">Reference proteome</keyword>
<dbReference type="GO" id="GO:0016052">
    <property type="term" value="P:carbohydrate catabolic process"/>
    <property type="evidence" value="ECO:0007669"/>
    <property type="project" value="TreeGrafter"/>
</dbReference>
<dbReference type="InterPro" id="IPR029065">
    <property type="entry name" value="Enolase_C-like"/>
</dbReference>
<keyword evidence="2" id="KW-0479">Metal-binding</keyword>
<dbReference type="OrthoDB" id="9802699at2"/>
<organism evidence="5 6">
    <name type="scientific">Fulvimarina endophytica</name>
    <dbReference type="NCBI Taxonomy" id="2293836"/>
    <lineage>
        <taxon>Bacteria</taxon>
        <taxon>Pseudomonadati</taxon>
        <taxon>Pseudomonadota</taxon>
        <taxon>Alphaproteobacteria</taxon>
        <taxon>Hyphomicrobiales</taxon>
        <taxon>Aurantimonadaceae</taxon>
        <taxon>Fulvimarina</taxon>
    </lineage>
</organism>
<dbReference type="GO" id="GO:0016853">
    <property type="term" value="F:isomerase activity"/>
    <property type="evidence" value="ECO:0007669"/>
    <property type="project" value="InterPro"/>
</dbReference>
<dbReference type="GO" id="GO:0009063">
    <property type="term" value="P:amino acid catabolic process"/>
    <property type="evidence" value="ECO:0007669"/>
    <property type="project" value="InterPro"/>
</dbReference>
<evidence type="ECO:0000313" key="6">
    <source>
        <dbReference type="Proteomes" id="UP000264310"/>
    </source>
</evidence>
<feature type="domain" description="Mandelate racemase/muconate lactonizing enzyme C-terminal" evidence="4">
    <location>
        <begin position="145"/>
        <end position="241"/>
    </location>
</feature>
<dbReference type="RefSeq" id="WP_116684889.1">
    <property type="nucleotide sequence ID" value="NZ_QURL01000014.1"/>
</dbReference>
<dbReference type="Pfam" id="PF02746">
    <property type="entry name" value="MR_MLE_N"/>
    <property type="match status" value="1"/>
</dbReference>
<dbReference type="EMBL" id="QURL01000014">
    <property type="protein sequence ID" value="RFC61815.1"/>
    <property type="molecule type" value="Genomic_DNA"/>
</dbReference>
<evidence type="ECO:0000256" key="3">
    <source>
        <dbReference type="ARBA" id="ARBA00022842"/>
    </source>
</evidence>
<dbReference type="PANTHER" id="PTHR13794:SF58">
    <property type="entry name" value="MITOCHONDRIAL ENOLASE SUPERFAMILY MEMBER 1"/>
    <property type="match status" value="1"/>
</dbReference>
<dbReference type="SFLD" id="SFLDF00553">
    <property type="entry name" value="galactarolactone_cycloisomeras"/>
    <property type="match status" value="1"/>
</dbReference>
<dbReference type="GO" id="GO:0000287">
    <property type="term" value="F:magnesium ion binding"/>
    <property type="evidence" value="ECO:0007669"/>
    <property type="project" value="TreeGrafter"/>
</dbReference>
<dbReference type="CDD" id="cd03316">
    <property type="entry name" value="MR_like"/>
    <property type="match status" value="1"/>
</dbReference>
<accession>A0A371WXU7</accession>
<dbReference type="InterPro" id="IPR029017">
    <property type="entry name" value="Enolase-like_N"/>
</dbReference>
<proteinExistence type="predicted"/>
<dbReference type="SFLD" id="SFLDS00001">
    <property type="entry name" value="Enolase"/>
    <property type="match status" value="1"/>
</dbReference>
<dbReference type="InterPro" id="IPR034618">
    <property type="entry name" value="GLI"/>
</dbReference>
<protein>
    <submittedName>
        <fullName evidence="5">Mandelate racemase/muconate lactonizing enzyme family protein</fullName>
    </submittedName>
</protein>
<dbReference type="SFLD" id="SFLDG00179">
    <property type="entry name" value="mandelate_racemase"/>
    <property type="match status" value="1"/>
</dbReference>
<dbReference type="Gene3D" id="3.30.390.10">
    <property type="entry name" value="Enolase-like, N-terminal domain"/>
    <property type="match status" value="1"/>
</dbReference>
<dbReference type="AlphaFoldDB" id="A0A371WXU7"/>
<comment type="caution">
    <text evidence="5">The sequence shown here is derived from an EMBL/GenBank/DDBJ whole genome shotgun (WGS) entry which is preliminary data.</text>
</comment>
<dbReference type="Proteomes" id="UP000264310">
    <property type="component" value="Unassembled WGS sequence"/>
</dbReference>
<evidence type="ECO:0000256" key="1">
    <source>
        <dbReference type="ARBA" id="ARBA00001946"/>
    </source>
</evidence>
<dbReference type="InterPro" id="IPR036849">
    <property type="entry name" value="Enolase-like_C_sf"/>
</dbReference>
<dbReference type="Gene3D" id="3.20.20.120">
    <property type="entry name" value="Enolase-like C-terminal domain"/>
    <property type="match status" value="1"/>
</dbReference>
<dbReference type="InterPro" id="IPR046945">
    <property type="entry name" value="RHMD-like"/>
</dbReference>
<dbReference type="SUPFAM" id="SSF51604">
    <property type="entry name" value="Enolase C-terminal domain-like"/>
    <property type="match status" value="1"/>
</dbReference>